<comment type="caution">
    <text evidence="1">The sequence shown here is derived from an EMBL/GenBank/DDBJ whole genome shotgun (WGS) entry which is preliminary data.</text>
</comment>
<reference evidence="1" key="1">
    <citation type="submission" date="2018-11" db="EMBL/GenBank/DDBJ databases">
        <authorList>
            <consortium name="Pathogen Informatics"/>
        </authorList>
    </citation>
    <scope>NUCLEOTIDE SEQUENCE</scope>
</reference>
<dbReference type="AlphaFoldDB" id="A0A3S4ZV61"/>
<evidence type="ECO:0000313" key="2">
    <source>
        <dbReference type="Proteomes" id="UP000784294"/>
    </source>
</evidence>
<dbReference type="Proteomes" id="UP000784294">
    <property type="component" value="Unassembled WGS sequence"/>
</dbReference>
<protein>
    <submittedName>
        <fullName evidence="1">Uncharacterized protein</fullName>
    </submittedName>
</protein>
<gene>
    <name evidence="1" type="ORF">PXEA_LOCUS1386</name>
</gene>
<dbReference type="EMBL" id="CAAALY010002809">
    <property type="protein sequence ID" value="VEL07946.1"/>
    <property type="molecule type" value="Genomic_DNA"/>
</dbReference>
<name>A0A3S4ZV61_9PLAT</name>
<evidence type="ECO:0000313" key="1">
    <source>
        <dbReference type="EMBL" id="VEL07946.1"/>
    </source>
</evidence>
<organism evidence="1 2">
    <name type="scientific">Protopolystoma xenopodis</name>
    <dbReference type="NCBI Taxonomy" id="117903"/>
    <lineage>
        <taxon>Eukaryota</taxon>
        <taxon>Metazoa</taxon>
        <taxon>Spiralia</taxon>
        <taxon>Lophotrochozoa</taxon>
        <taxon>Platyhelminthes</taxon>
        <taxon>Monogenea</taxon>
        <taxon>Polyopisthocotylea</taxon>
        <taxon>Polystomatidea</taxon>
        <taxon>Polystomatidae</taxon>
        <taxon>Protopolystoma</taxon>
    </lineage>
</organism>
<keyword evidence="2" id="KW-1185">Reference proteome</keyword>
<proteinExistence type="predicted"/>
<sequence>MAEGIYFSVVQGARASALMFHACFARRRLNQFFRPLRLTLLHPHPCISVAFEEVGRNSFVIVLTPCLALGPANRLLCQQHTSFVSLSKDVDIGFRLAFSKNFQSESG</sequence>
<accession>A0A3S4ZV61</accession>